<dbReference type="PANTHER" id="PTHR42648">
    <property type="entry name" value="TRANSPOSASE, PUTATIVE-RELATED"/>
    <property type="match status" value="1"/>
</dbReference>
<dbReference type="GO" id="GO:0004519">
    <property type="term" value="F:endonuclease activity"/>
    <property type="evidence" value="ECO:0007669"/>
    <property type="project" value="UniProtKB-KW"/>
</dbReference>
<feature type="compositionally biased region" description="Polar residues" evidence="15">
    <location>
        <begin position="282"/>
        <end position="303"/>
    </location>
</feature>
<keyword evidence="2" id="KW-0645">Protease</keyword>
<feature type="domain" description="Retrovirus-related Pol polyprotein from transposon TNT 1-94-like beta-barrel" evidence="17">
    <location>
        <begin position="348"/>
        <end position="420"/>
    </location>
</feature>
<keyword evidence="14" id="KW-0175">Coiled coil</keyword>
<evidence type="ECO:0000256" key="9">
    <source>
        <dbReference type="ARBA" id="ARBA00022842"/>
    </source>
</evidence>
<evidence type="ECO:0000256" key="14">
    <source>
        <dbReference type="SAM" id="Coils"/>
    </source>
</evidence>
<keyword evidence="3" id="KW-0540">Nuclease</keyword>
<evidence type="ECO:0000256" key="13">
    <source>
        <dbReference type="ARBA" id="ARBA00023172"/>
    </source>
</evidence>
<keyword evidence="10" id="KW-0229">DNA integration</keyword>
<dbReference type="GO" id="GO:0003964">
    <property type="term" value="F:RNA-directed DNA polymerase activity"/>
    <property type="evidence" value="ECO:0007669"/>
    <property type="project" value="UniProtKB-KW"/>
</dbReference>
<keyword evidence="5" id="KW-0547">Nucleotide-binding</keyword>
<dbReference type="Pfam" id="PF13976">
    <property type="entry name" value="gag_pre-integrs"/>
    <property type="match status" value="1"/>
</dbReference>
<keyword evidence="12" id="KW-0548">Nucleotidyltransferase</keyword>
<dbReference type="AlphaFoldDB" id="A0A699JBC0"/>
<dbReference type="EMBL" id="BKCJ010390759">
    <property type="protein sequence ID" value="GFA23935.1"/>
    <property type="molecule type" value="Genomic_DNA"/>
</dbReference>
<evidence type="ECO:0000256" key="5">
    <source>
        <dbReference type="ARBA" id="ARBA00022741"/>
    </source>
</evidence>
<dbReference type="GO" id="GO:0005524">
    <property type="term" value="F:ATP binding"/>
    <property type="evidence" value="ECO:0007669"/>
    <property type="project" value="UniProtKB-KW"/>
</dbReference>
<keyword evidence="13" id="KW-0233">DNA recombination</keyword>
<dbReference type="Pfam" id="PF22936">
    <property type="entry name" value="Pol_BBD"/>
    <property type="match status" value="1"/>
</dbReference>
<feature type="region of interest" description="Disordered" evidence="15">
    <location>
        <begin position="282"/>
        <end position="309"/>
    </location>
</feature>
<dbReference type="GO" id="GO:0006310">
    <property type="term" value="P:DNA recombination"/>
    <property type="evidence" value="ECO:0007669"/>
    <property type="project" value="UniProtKB-KW"/>
</dbReference>
<evidence type="ECO:0000256" key="8">
    <source>
        <dbReference type="ARBA" id="ARBA00022840"/>
    </source>
</evidence>
<evidence type="ECO:0000256" key="12">
    <source>
        <dbReference type="ARBA" id="ARBA00022932"/>
    </source>
</evidence>
<evidence type="ECO:0000256" key="6">
    <source>
        <dbReference type="ARBA" id="ARBA00022759"/>
    </source>
</evidence>
<evidence type="ECO:0000256" key="10">
    <source>
        <dbReference type="ARBA" id="ARBA00022908"/>
    </source>
</evidence>
<evidence type="ECO:0000256" key="3">
    <source>
        <dbReference type="ARBA" id="ARBA00022722"/>
    </source>
</evidence>
<dbReference type="GO" id="GO:0015074">
    <property type="term" value="P:DNA integration"/>
    <property type="evidence" value="ECO:0007669"/>
    <property type="project" value="UniProtKB-KW"/>
</dbReference>
<keyword evidence="4" id="KW-0479">Metal-binding</keyword>
<feature type="domain" description="GAG-pre-integrase" evidence="16">
    <location>
        <begin position="450"/>
        <end position="521"/>
    </location>
</feature>
<keyword evidence="9" id="KW-0460">Magnesium</keyword>
<gene>
    <name evidence="18" type="ORF">Tci_595907</name>
</gene>
<keyword evidence="8" id="KW-0067">ATP-binding</keyword>
<feature type="coiled-coil region" evidence="14">
    <location>
        <begin position="23"/>
        <end position="57"/>
    </location>
</feature>
<dbReference type="InterPro" id="IPR054722">
    <property type="entry name" value="PolX-like_BBD"/>
</dbReference>
<protein>
    <submittedName>
        <fullName evidence="18">Integrase, catalytic region, zinc finger, CCHC-type, peptidase aspartic, catalytic</fullName>
    </submittedName>
</protein>
<dbReference type="GO" id="GO:0008233">
    <property type="term" value="F:peptidase activity"/>
    <property type="evidence" value="ECO:0007669"/>
    <property type="project" value="UniProtKB-KW"/>
</dbReference>
<dbReference type="GO" id="GO:0006508">
    <property type="term" value="P:proteolysis"/>
    <property type="evidence" value="ECO:0007669"/>
    <property type="project" value="UniProtKB-KW"/>
</dbReference>
<evidence type="ECO:0000256" key="15">
    <source>
        <dbReference type="SAM" id="MobiDB-lite"/>
    </source>
</evidence>
<comment type="caution">
    <text evidence="18">The sequence shown here is derived from an EMBL/GenBank/DDBJ whole genome shotgun (WGS) entry which is preliminary data.</text>
</comment>
<proteinExistence type="predicted"/>
<accession>A0A699JBC0</accession>
<sequence length="560" mass="64266">MELECAKVRGDLLSYKMDYQKSCTKYNDTINALNQTISEMKNKLSAYQDTISILSKQKEAQIKLYKTREDKELDKVIELENKVKVLDNIVYKISQSVQTINMLNNKCRMSFTKPEYLKKAQRANPRLYDIGCYNANLALMLAPDSDEVIRLEKESRSKLSDLIRPFDYNKLNNLYDLFVPQREKSFEKCYFSERSRLSHINVNNGKSKDSFNKQTTLLEKRMDESIPLDKQCQSSLEIFKVKSYVKTIISGVELCKQKIANRTYVGYIDPLIQRVIPTTSVSRPQLKSNPQGDRVMHNNSQGKKQVVEDHRRSVKLSKNKMSITTCVPLCRILNCLLILLHLVEIVLFIIDSGSSKHMTGNLKLLINFVEKFLGTVKFGNDQIAPILGYGDLVQGAVMIKRVYYVEGLNHNLFSVGQFCDADLEVAFRKSTCYIRDLKGNDLLTSSRETNLYSITLQDSTCPNLICLMAKATSSQAWLWHRRLSYLNFDTINLLSKNDIVVGLLKLKFIKDHLCSSCELGKAKRKSFHTKLTPSSKRRLQLLHMDLCGPMRVASINGKRY</sequence>
<keyword evidence="12" id="KW-0808">Transferase</keyword>
<keyword evidence="7" id="KW-0378">Hydrolase</keyword>
<reference evidence="18" key="1">
    <citation type="journal article" date="2019" name="Sci. Rep.">
        <title>Draft genome of Tanacetum cinerariifolium, the natural source of mosquito coil.</title>
        <authorList>
            <person name="Yamashiro T."/>
            <person name="Shiraishi A."/>
            <person name="Satake H."/>
            <person name="Nakayama K."/>
        </authorList>
    </citation>
    <scope>NUCLEOTIDE SEQUENCE</scope>
</reference>
<name>A0A699JBC0_TANCI</name>
<dbReference type="GO" id="GO:0046872">
    <property type="term" value="F:metal ion binding"/>
    <property type="evidence" value="ECO:0007669"/>
    <property type="project" value="UniProtKB-KW"/>
</dbReference>
<dbReference type="PANTHER" id="PTHR42648:SF11">
    <property type="entry name" value="TRANSPOSON TY4-P GAG-POL POLYPROTEIN"/>
    <property type="match status" value="1"/>
</dbReference>
<feature type="non-terminal residue" evidence="18">
    <location>
        <position position="560"/>
    </location>
</feature>
<evidence type="ECO:0000256" key="4">
    <source>
        <dbReference type="ARBA" id="ARBA00022723"/>
    </source>
</evidence>
<evidence type="ECO:0000259" key="16">
    <source>
        <dbReference type="Pfam" id="PF13976"/>
    </source>
</evidence>
<evidence type="ECO:0000256" key="2">
    <source>
        <dbReference type="ARBA" id="ARBA00022670"/>
    </source>
</evidence>
<keyword evidence="6" id="KW-0255">Endonuclease</keyword>
<evidence type="ECO:0000256" key="11">
    <source>
        <dbReference type="ARBA" id="ARBA00022918"/>
    </source>
</evidence>
<keyword evidence="12" id="KW-0239">DNA-directed DNA polymerase</keyword>
<dbReference type="InterPro" id="IPR025724">
    <property type="entry name" value="GAG-pre-integrase_dom"/>
</dbReference>
<organism evidence="18">
    <name type="scientific">Tanacetum cinerariifolium</name>
    <name type="common">Dalmatian daisy</name>
    <name type="synonym">Chrysanthemum cinerariifolium</name>
    <dbReference type="NCBI Taxonomy" id="118510"/>
    <lineage>
        <taxon>Eukaryota</taxon>
        <taxon>Viridiplantae</taxon>
        <taxon>Streptophyta</taxon>
        <taxon>Embryophyta</taxon>
        <taxon>Tracheophyta</taxon>
        <taxon>Spermatophyta</taxon>
        <taxon>Magnoliopsida</taxon>
        <taxon>eudicotyledons</taxon>
        <taxon>Gunneridae</taxon>
        <taxon>Pentapetalae</taxon>
        <taxon>asterids</taxon>
        <taxon>campanulids</taxon>
        <taxon>Asterales</taxon>
        <taxon>Asteraceae</taxon>
        <taxon>Asteroideae</taxon>
        <taxon>Anthemideae</taxon>
        <taxon>Anthemidinae</taxon>
        <taxon>Tanacetum</taxon>
    </lineage>
</organism>
<dbReference type="InterPro" id="IPR039537">
    <property type="entry name" value="Retrotran_Ty1/copia-like"/>
</dbReference>
<comment type="function">
    <text evidence="1">The aspartyl protease (PR) mediates the proteolytic cleavages of the Gag and Gag-Pol polyproteins after assembly of the VLP.</text>
</comment>
<dbReference type="GO" id="GO:0003887">
    <property type="term" value="F:DNA-directed DNA polymerase activity"/>
    <property type="evidence" value="ECO:0007669"/>
    <property type="project" value="UniProtKB-KW"/>
</dbReference>
<evidence type="ECO:0000259" key="17">
    <source>
        <dbReference type="Pfam" id="PF22936"/>
    </source>
</evidence>
<keyword evidence="11" id="KW-0695">RNA-directed DNA polymerase</keyword>
<evidence type="ECO:0000313" key="18">
    <source>
        <dbReference type="EMBL" id="GFA23935.1"/>
    </source>
</evidence>
<evidence type="ECO:0000256" key="7">
    <source>
        <dbReference type="ARBA" id="ARBA00022801"/>
    </source>
</evidence>
<evidence type="ECO:0000256" key="1">
    <source>
        <dbReference type="ARBA" id="ARBA00002180"/>
    </source>
</evidence>